<comment type="caution">
    <text evidence="1">The sequence shown here is derived from an EMBL/GenBank/DDBJ whole genome shotgun (WGS) entry which is preliminary data.</text>
</comment>
<keyword evidence="2" id="KW-1185">Reference proteome</keyword>
<proteinExistence type="predicted"/>
<evidence type="ECO:0000313" key="2">
    <source>
        <dbReference type="Proteomes" id="UP001199106"/>
    </source>
</evidence>
<sequence length="112" mass="12854">MSVCDTNDEILTRFEKLAVDFMLSESRELMNAFFSKLPREIHDFVSDNVCVFPGYILIPLLGEEFIEIETIMLPDNQRLNPNCIGELLADELSETYWSKNRFEVTIGPDSTA</sequence>
<dbReference type="EMBL" id="JAANER010000001">
    <property type="protein sequence ID" value="KAG9195223.1"/>
    <property type="molecule type" value="Genomic_DNA"/>
</dbReference>
<name>A0AAD4IIT1_9PLEO</name>
<evidence type="ECO:0000313" key="1">
    <source>
        <dbReference type="EMBL" id="KAG9195223.1"/>
    </source>
</evidence>
<reference evidence="1" key="1">
    <citation type="submission" date="2021-07" db="EMBL/GenBank/DDBJ databases">
        <title>Genome Resource of American Ginseng Black Spot Pathogen Alternaria panax.</title>
        <authorList>
            <person name="Qiu C."/>
            <person name="Wang W."/>
            <person name="Liu Z."/>
        </authorList>
    </citation>
    <scope>NUCLEOTIDE SEQUENCE</scope>
    <source>
        <strain evidence="1">BNCC115425</strain>
    </source>
</reference>
<protein>
    <submittedName>
        <fullName evidence="1">Uncharacterized protein</fullName>
    </submittedName>
</protein>
<gene>
    <name evidence="1" type="ORF">G6011_00343</name>
</gene>
<dbReference type="AlphaFoldDB" id="A0AAD4IIT1"/>
<organism evidence="1 2">
    <name type="scientific">Alternaria panax</name>
    <dbReference type="NCBI Taxonomy" id="48097"/>
    <lineage>
        <taxon>Eukaryota</taxon>
        <taxon>Fungi</taxon>
        <taxon>Dikarya</taxon>
        <taxon>Ascomycota</taxon>
        <taxon>Pezizomycotina</taxon>
        <taxon>Dothideomycetes</taxon>
        <taxon>Pleosporomycetidae</taxon>
        <taxon>Pleosporales</taxon>
        <taxon>Pleosporineae</taxon>
        <taxon>Pleosporaceae</taxon>
        <taxon>Alternaria</taxon>
        <taxon>Alternaria sect. Panax</taxon>
    </lineage>
</organism>
<dbReference type="Proteomes" id="UP001199106">
    <property type="component" value="Unassembled WGS sequence"/>
</dbReference>
<accession>A0AAD4IIT1</accession>